<reference evidence="4 5" key="1">
    <citation type="submission" date="2024-10" db="EMBL/GenBank/DDBJ databases">
        <authorList>
            <person name="Kim D."/>
        </authorList>
    </citation>
    <scope>NUCLEOTIDE SEQUENCE [LARGE SCALE GENOMIC DNA]</scope>
    <source>
        <strain evidence="4">BH-2024</strain>
    </source>
</reference>
<keyword evidence="2" id="KW-0732">Signal</keyword>
<feature type="coiled-coil region" evidence="1">
    <location>
        <begin position="37"/>
        <end position="64"/>
    </location>
</feature>
<evidence type="ECO:0000313" key="5">
    <source>
        <dbReference type="Proteomes" id="UP001620626"/>
    </source>
</evidence>
<dbReference type="EMBL" id="JBICBT010001070">
    <property type="protein sequence ID" value="KAL3084792.1"/>
    <property type="molecule type" value="Genomic_DNA"/>
</dbReference>
<dbReference type="InterPro" id="IPR001870">
    <property type="entry name" value="B30.2/SPRY"/>
</dbReference>
<dbReference type="InterPro" id="IPR044736">
    <property type="entry name" value="Gid1/RanBPM/SPLA_SPRY"/>
</dbReference>
<dbReference type="InterPro" id="IPR043136">
    <property type="entry name" value="B30.2/SPRY_sf"/>
</dbReference>
<dbReference type="Proteomes" id="UP001620626">
    <property type="component" value="Unassembled WGS sequence"/>
</dbReference>
<evidence type="ECO:0000256" key="2">
    <source>
        <dbReference type="SAM" id="SignalP"/>
    </source>
</evidence>
<name>A0ABD2J092_9BILA</name>
<keyword evidence="1" id="KW-0175">Coiled coil</keyword>
<gene>
    <name evidence="4" type="ORF">niasHT_031677</name>
</gene>
<evidence type="ECO:0000259" key="3">
    <source>
        <dbReference type="PROSITE" id="PS50188"/>
    </source>
</evidence>
<organism evidence="4 5">
    <name type="scientific">Heterodera trifolii</name>
    <dbReference type="NCBI Taxonomy" id="157864"/>
    <lineage>
        <taxon>Eukaryota</taxon>
        <taxon>Metazoa</taxon>
        <taxon>Ecdysozoa</taxon>
        <taxon>Nematoda</taxon>
        <taxon>Chromadorea</taxon>
        <taxon>Rhabditida</taxon>
        <taxon>Tylenchina</taxon>
        <taxon>Tylenchomorpha</taxon>
        <taxon>Tylenchoidea</taxon>
        <taxon>Heteroderidae</taxon>
        <taxon>Heteroderinae</taxon>
        <taxon>Heterodera</taxon>
    </lineage>
</organism>
<dbReference type="InterPro" id="IPR013320">
    <property type="entry name" value="ConA-like_dom_sf"/>
</dbReference>
<proteinExistence type="predicted"/>
<evidence type="ECO:0000256" key="1">
    <source>
        <dbReference type="SAM" id="Coils"/>
    </source>
</evidence>
<dbReference type="PROSITE" id="PS50188">
    <property type="entry name" value="B302_SPRY"/>
    <property type="match status" value="1"/>
</dbReference>
<evidence type="ECO:0000313" key="4">
    <source>
        <dbReference type="EMBL" id="KAL3084792.1"/>
    </source>
</evidence>
<dbReference type="Pfam" id="PF00622">
    <property type="entry name" value="SPRY"/>
    <property type="match status" value="1"/>
</dbReference>
<dbReference type="AlphaFoldDB" id="A0ABD2J092"/>
<sequence>MLFLTILLFLFFFSNAEKLTFLGGHSFNEMGEFRVKFRQLEADIAEMKGKNEAIQKRLVEFEQKLSTSANYTRIVSGQEMIRILAKNNWNQTDCHNELFLFKPNLLKVVCLGAEKVPRTVRAKDKAPKNLEIVYYEVKILSAEQKDFDETQNDTIGIGFAPKSMPLDRKVGTHPGTFAYFNDGNVRGKRIVGSTKQNLAKFDAGDVIGCGLNLTSKEIILTKNGERLGKKEQPYHRFISSHYGNELIDSNLFFASKDADDLYPAISLNNPGDEVEANFGPNFKYTLFK</sequence>
<feature type="domain" description="B30.2/SPRY" evidence="3">
    <location>
        <begin position="67"/>
        <end position="283"/>
    </location>
</feature>
<feature type="chain" id="PRO_5044740736" description="B30.2/SPRY domain-containing protein" evidence="2">
    <location>
        <begin position="17"/>
        <end position="288"/>
    </location>
</feature>
<dbReference type="SMART" id="SM00449">
    <property type="entry name" value="SPRY"/>
    <property type="match status" value="1"/>
</dbReference>
<keyword evidence="5" id="KW-1185">Reference proteome</keyword>
<dbReference type="Gene3D" id="2.60.120.920">
    <property type="match status" value="1"/>
</dbReference>
<dbReference type="CDD" id="cd12885">
    <property type="entry name" value="SPRY_RanBP_like"/>
    <property type="match status" value="1"/>
</dbReference>
<comment type="caution">
    <text evidence="4">The sequence shown here is derived from an EMBL/GenBank/DDBJ whole genome shotgun (WGS) entry which is preliminary data.</text>
</comment>
<protein>
    <recommendedName>
        <fullName evidence="3">B30.2/SPRY domain-containing protein</fullName>
    </recommendedName>
</protein>
<accession>A0ABD2J092</accession>
<feature type="signal peptide" evidence="2">
    <location>
        <begin position="1"/>
        <end position="16"/>
    </location>
</feature>
<dbReference type="InterPro" id="IPR003877">
    <property type="entry name" value="SPRY_dom"/>
</dbReference>
<dbReference type="SUPFAM" id="SSF49899">
    <property type="entry name" value="Concanavalin A-like lectins/glucanases"/>
    <property type="match status" value="1"/>
</dbReference>